<organism evidence="3 4">
    <name type="scientific">Spongisporangium articulatum</name>
    <dbReference type="NCBI Taxonomy" id="3362603"/>
    <lineage>
        <taxon>Bacteria</taxon>
        <taxon>Bacillati</taxon>
        <taxon>Actinomycetota</taxon>
        <taxon>Actinomycetes</taxon>
        <taxon>Kineosporiales</taxon>
        <taxon>Kineosporiaceae</taxon>
        <taxon>Spongisporangium</taxon>
    </lineage>
</organism>
<dbReference type="RefSeq" id="WP_398280977.1">
    <property type="nucleotide sequence ID" value="NZ_JBITLV010000004.1"/>
</dbReference>
<proteinExistence type="inferred from homology"/>
<dbReference type="Pfam" id="PF13452">
    <property type="entry name" value="FAS1_DH_region"/>
    <property type="match status" value="1"/>
</dbReference>
<keyword evidence="4" id="KW-1185">Reference proteome</keyword>
<evidence type="ECO:0000313" key="3">
    <source>
        <dbReference type="EMBL" id="MFI7588073.1"/>
    </source>
</evidence>
<gene>
    <name evidence="3" type="ORF">ACIB24_13475</name>
</gene>
<dbReference type="CDD" id="cd03441">
    <property type="entry name" value="R_hydratase_like"/>
    <property type="match status" value="1"/>
</dbReference>
<evidence type="ECO:0000256" key="1">
    <source>
        <dbReference type="HAMAP-Rule" id="MF_00799"/>
    </source>
</evidence>
<comment type="similarity">
    <text evidence="1">Belongs to the UPF0336 family.</text>
</comment>
<evidence type="ECO:0000259" key="2">
    <source>
        <dbReference type="Pfam" id="PF13452"/>
    </source>
</evidence>
<protein>
    <recommendedName>
        <fullName evidence="1">UPF0336 protein ACIB24_13475</fullName>
    </recommendedName>
</protein>
<dbReference type="EMBL" id="JBITLV010000004">
    <property type="protein sequence ID" value="MFI7588073.1"/>
    <property type="molecule type" value="Genomic_DNA"/>
</dbReference>
<dbReference type="InterPro" id="IPR029069">
    <property type="entry name" value="HotDog_dom_sf"/>
</dbReference>
<dbReference type="SUPFAM" id="SSF54637">
    <property type="entry name" value="Thioesterase/thiol ester dehydrase-isomerase"/>
    <property type="match status" value="1"/>
</dbReference>
<sequence length="155" mass="16619">MGVNPEIAGRVYPPSPAYEVGREKIREFAEAINSWDPLHRDPEAARAKGYPDVIAPPTLAVLVAQRSDAQVIIDPEAGIDFSRVVHGEQRFIHHRPIVAGDVLVATLHVDEVDTRGRHAMVSTRVEIADADGSPVTTAKSTIVVRGAGEGAKEGS</sequence>
<evidence type="ECO:0000313" key="4">
    <source>
        <dbReference type="Proteomes" id="UP001612915"/>
    </source>
</evidence>
<feature type="domain" description="FAS1-like dehydratase" evidence="2">
    <location>
        <begin position="16"/>
        <end position="137"/>
    </location>
</feature>
<dbReference type="PIRSF" id="PIRSF018072">
    <property type="entry name" value="UCP018072"/>
    <property type="match status" value="1"/>
</dbReference>
<name>A0ABW8ANX1_9ACTN</name>
<dbReference type="Proteomes" id="UP001612915">
    <property type="component" value="Unassembled WGS sequence"/>
</dbReference>
<accession>A0ABW8ANX1</accession>
<dbReference type="Gene3D" id="3.10.129.10">
    <property type="entry name" value="Hotdog Thioesterase"/>
    <property type="match status" value="1"/>
</dbReference>
<reference evidence="3 4" key="1">
    <citation type="submission" date="2024-10" db="EMBL/GenBank/DDBJ databases">
        <title>The Natural Products Discovery Center: Release of the First 8490 Sequenced Strains for Exploring Actinobacteria Biosynthetic Diversity.</title>
        <authorList>
            <person name="Kalkreuter E."/>
            <person name="Kautsar S.A."/>
            <person name="Yang D."/>
            <person name="Bader C.D."/>
            <person name="Teijaro C.N."/>
            <person name="Fluegel L."/>
            <person name="Davis C.M."/>
            <person name="Simpson J.R."/>
            <person name="Lauterbach L."/>
            <person name="Steele A.D."/>
            <person name="Gui C."/>
            <person name="Meng S."/>
            <person name="Li G."/>
            <person name="Viehrig K."/>
            <person name="Ye F."/>
            <person name="Su P."/>
            <person name="Kiefer A.F."/>
            <person name="Nichols A."/>
            <person name="Cepeda A.J."/>
            <person name="Yan W."/>
            <person name="Fan B."/>
            <person name="Jiang Y."/>
            <person name="Adhikari A."/>
            <person name="Zheng C.-J."/>
            <person name="Schuster L."/>
            <person name="Cowan T.M."/>
            <person name="Smanski M.J."/>
            <person name="Chevrette M.G."/>
            <person name="De Carvalho L.P.S."/>
            <person name="Shen B."/>
        </authorList>
    </citation>
    <scope>NUCLEOTIDE SEQUENCE [LARGE SCALE GENOMIC DNA]</scope>
    <source>
        <strain evidence="3 4">NPDC049639</strain>
    </source>
</reference>
<dbReference type="InterPro" id="IPR016709">
    <property type="entry name" value="HadA-like"/>
</dbReference>
<comment type="caution">
    <text evidence="3">The sequence shown here is derived from an EMBL/GenBank/DDBJ whole genome shotgun (WGS) entry which is preliminary data.</text>
</comment>
<dbReference type="InterPro" id="IPR039569">
    <property type="entry name" value="FAS1-like_DH_region"/>
</dbReference>
<dbReference type="HAMAP" id="MF_00799">
    <property type="entry name" value="UPF0336"/>
    <property type="match status" value="1"/>
</dbReference>